<protein>
    <submittedName>
        <fullName evidence="2">Uncharacterized protein</fullName>
    </submittedName>
</protein>
<feature type="compositionally biased region" description="Low complexity" evidence="1">
    <location>
        <begin position="150"/>
        <end position="166"/>
    </location>
</feature>
<proteinExistence type="predicted"/>
<feature type="compositionally biased region" description="Low complexity" evidence="1">
    <location>
        <begin position="24"/>
        <end position="46"/>
    </location>
</feature>
<dbReference type="EMBL" id="JARKIB010000006">
    <property type="protein sequence ID" value="KAJ7778988.1"/>
    <property type="molecule type" value="Genomic_DNA"/>
</dbReference>
<keyword evidence="3" id="KW-1185">Reference proteome</keyword>
<feature type="region of interest" description="Disordered" evidence="1">
    <location>
        <begin position="1"/>
        <end position="187"/>
    </location>
</feature>
<evidence type="ECO:0000313" key="2">
    <source>
        <dbReference type="EMBL" id="KAJ7778988.1"/>
    </source>
</evidence>
<evidence type="ECO:0000256" key="1">
    <source>
        <dbReference type="SAM" id="MobiDB-lite"/>
    </source>
</evidence>
<reference evidence="2" key="1">
    <citation type="submission" date="2023-03" db="EMBL/GenBank/DDBJ databases">
        <title>Massive genome expansion in bonnet fungi (Mycena s.s.) driven by repeated elements and novel gene families across ecological guilds.</title>
        <authorList>
            <consortium name="Lawrence Berkeley National Laboratory"/>
            <person name="Harder C.B."/>
            <person name="Miyauchi S."/>
            <person name="Viragh M."/>
            <person name="Kuo A."/>
            <person name="Thoen E."/>
            <person name="Andreopoulos B."/>
            <person name="Lu D."/>
            <person name="Skrede I."/>
            <person name="Drula E."/>
            <person name="Henrissat B."/>
            <person name="Morin E."/>
            <person name="Kohler A."/>
            <person name="Barry K."/>
            <person name="LaButti K."/>
            <person name="Morin E."/>
            <person name="Salamov A."/>
            <person name="Lipzen A."/>
            <person name="Mereny Z."/>
            <person name="Hegedus B."/>
            <person name="Baldrian P."/>
            <person name="Stursova M."/>
            <person name="Weitz H."/>
            <person name="Taylor A."/>
            <person name="Grigoriev I.V."/>
            <person name="Nagy L.G."/>
            <person name="Martin F."/>
            <person name="Kauserud H."/>
        </authorList>
    </citation>
    <scope>NUCLEOTIDE SEQUENCE</scope>
    <source>
        <strain evidence="2">CBHHK182m</strain>
    </source>
</reference>
<evidence type="ECO:0000313" key="3">
    <source>
        <dbReference type="Proteomes" id="UP001215598"/>
    </source>
</evidence>
<accession>A0AAD7K652</accession>
<organism evidence="2 3">
    <name type="scientific">Mycena metata</name>
    <dbReference type="NCBI Taxonomy" id="1033252"/>
    <lineage>
        <taxon>Eukaryota</taxon>
        <taxon>Fungi</taxon>
        <taxon>Dikarya</taxon>
        <taxon>Basidiomycota</taxon>
        <taxon>Agaricomycotina</taxon>
        <taxon>Agaricomycetes</taxon>
        <taxon>Agaricomycetidae</taxon>
        <taxon>Agaricales</taxon>
        <taxon>Marasmiineae</taxon>
        <taxon>Mycenaceae</taxon>
        <taxon>Mycena</taxon>
    </lineage>
</organism>
<feature type="compositionally biased region" description="Low complexity" evidence="1">
    <location>
        <begin position="100"/>
        <end position="110"/>
    </location>
</feature>
<dbReference type="Proteomes" id="UP001215598">
    <property type="component" value="Unassembled WGS sequence"/>
</dbReference>
<name>A0AAD7K652_9AGAR</name>
<feature type="compositionally biased region" description="Pro residues" evidence="1">
    <location>
        <begin position="167"/>
        <end position="185"/>
    </location>
</feature>
<feature type="compositionally biased region" description="Basic residues" evidence="1">
    <location>
        <begin position="55"/>
        <end position="64"/>
    </location>
</feature>
<sequence>MHSDRKGVFASSQHRRLAARRDSASLGLCAPDAPSSAAAGSSSDPHPALDPACRALRHHQRRRRYDSVSGDADRDAEIIQVDEDEEQEPMLVGSGSGPFASGHGSGSDSSAHGDEDALDMSFSSTRPSDDDLSSDSAPANLDAELDDACRSPPGASASSHSSGSSPSSPPPVPPPPRPSSSPPPASRCVITPFLSLLPLPLPLARIPTRTITPNTPP</sequence>
<gene>
    <name evidence="2" type="ORF">B0H16DRAFT_1711340</name>
</gene>
<dbReference type="AlphaFoldDB" id="A0AAD7K652"/>
<comment type="caution">
    <text evidence="2">The sequence shown here is derived from an EMBL/GenBank/DDBJ whole genome shotgun (WGS) entry which is preliminary data.</text>
</comment>